<protein>
    <submittedName>
        <fullName evidence="1">Uncharacterized protein</fullName>
    </submittedName>
</protein>
<dbReference type="Proteomes" id="UP000625711">
    <property type="component" value="Unassembled WGS sequence"/>
</dbReference>
<evidence type="ECO:0000313" key="2">
    <source>
        <dbReference type="Proteomes" id="UP000625711"/>
    </source>
</evidence>
<evidence type="ECO:0000313" key="1">
    <source>
        <dbReference type="EMBL" id="KAF7269571.1"/>
    </source>
</evidence>
<dbReference type="EMBL" id="JAACXV010014216">
    <property type="protein sequence ID" value="KAF7269571.1"/>
    <property type="molecule type" value="Genomic_DNA"/>
</dbReference>
<name>A0A834HZW0_RHYFE</name>
<dbReference type="AlphaFoldDB" id="A0A834HZW0"/>
<gene>
    <name evidence="1" type="ORF">GWI33_017383</name>
</gene>
<accession>A0A834HZW0</accession>
<sequence length="98" mass="11163">MEEDCSIKIHQEAKAVLKHFNFSVSTPMLKFGEISQLGKKDNAKQKFPYRDQIWPTVLSKYLENPTAEHGIRLKTFVAGTTNYGITYMSNPESASFEC</sequence>
<organism evidence="1 2">
    <name type="scientific">Rhynchophorus ferrugineus</name>
    <name type="common">Red palm weevil</name>
    <name type="synonym">Curculio ferrugineus</name>
    <dbReference type="NCBI Taxonomy" id="354439"/>
    <lineage>
        <taxon>Eukaryota</taxon>
        <taxon>Metazoa</taxon>
        <taxon>Ecdysozoa</taxon>
        <taxon>Arthropoda</taxon>
        <taxon>Hexapoda</taxon>
        <taxon>Insecta</taxon>
        <taxon>Pterygota</taxon>
        <taxon>Neoptera</taxon>
        <taxon>Endopterygota</taxon>
        <taxon>Coleoptera</taxon>
        <taxon>Polyphaga</taxon>
        <taxon>Cucujiformia</taxon>
        <taxon>Curculionidae</taxon>
        <taxon>Dryophthorinae</taxon>
        <taxon>Rhynchophorus</taxon>
    </lineage>
</organism>
<reference evidence="1" key="1">
    <citation type="submission" date="2020-08" db="EMBL/GenBank/DDBJ databases">
        <title>Genome sequencing and assembly of the red palm weevil Rhynchophorus ferrugineus.</title>
        <authorList>
            <person name="Dias G.B."/>
            <person name="Bergman C.M."/>
            <person name="Manee M."/>
        </authorList>
    </citation>
    <scope>NUCLEOTIDE SEQUENCE</scope>
    <source>
        <strain evidence="1">AA-2017</strain>
        <tissue evidence="1">Whole larva</tissue>
    </source>
</reference>
<comment type="caution">
    <text evidence="1">The sequence shown here is derived from an EMBL/GenBank/DDBJ whole genome shotgun (WGS) entry which is preliminary data.</text>
</comment>
<proteinExistence type="predicted"/>
<keyword evidence="2" id="KW-1185">Reference proteome</keyword>